<accession>A0A561VBC6</accession>
<dbReference type="InterPro" id="IPR025289">
    <property type="entry name" value="DUF4081"/>
</dbReference>
<keyword evidence="3" id="KW-1185">Reference proteome</keyword>
<dbReference type="EMBL" id="VIWX01000001">
    <property type="protein sequence ID" value="TWG08914.1"/>
    <property type="molecule type" value="Genomic_DNA"/>
</dbReference>
<dbReference type="PROSITE" id="PS51186">
    <property type="entry name" value="GNAT"/>
    <property type="match status" value="1"/>
</dbReference>
<dbReference type="InterPro" id="IPR013653">
    <property type="entry name" value="GCN5-like_dom"/>
</dbReference>
<dbReference type="PIRSF" id="PIRSF021603">
    <property type="entry name" value="UCP21603_acetyltransf"/>
    <property type="match status" value="1"/>
</dbReference>
<dbReference type="Pfam" id="PF13312">
    <property type="entry name" value="DUF4081"/>
    <property type="match status" value="1"/>
</dbReference>
<protein>
    <recommendedName>
        <fullName evidence="1">N-acetyltransferase domain-containing protein</fullName>
    </recommendedName>
</protein>
<evidence type="ECO:0000259" key="1">
    <source>
        <dbReference type="PROSITE" id="PS51186"/>
    </source>
</evidence>
<comment type="caution">
    <text evidence="2">The sequence shown here is derived from an EMBL/GenBank/DDBJ whole genome shotgun (WGS) entry which is preliminary data.</text>
</comment>
<dbReference type="SUPFAM" id="SSF55729">
    <property type="entry name" value="Acyl-CoA N-acyltransferases (Nat)"/>
    <property type="match status" value="1"/>
</dbReference>
<gene>
    <name evidence="2" type="ORF">FHU35_111543</name>
</gene>
<proteinExistence type="predicted"/>
<organism evidence="2 3">
    <name type="scientific">Saccharopolyspora dendranthemae</name>
    <dbReference type="NCBI Taxonomy" id="1181886"/>
    <lineage>
        <taxon>Bacteria</taxon>
        <taxon>Bacillati</taxon>
        <taxon>Actinomycetota</taxon>
        <taxon>Actinomycetes</taxon>
        <taxon>Pseudonocardiales</taxon>
        <taxon>Pseudonocardiaceae</taxon>
        <taxon>Saccharopolyspora</taxon>
    </lineage>
</organism>
<name>A0A561VBC6_9PSEU</name>
<dbReference type="InterPro" id="IPR016794">
    <property type="entry name" value="UCP21603_acetyltransf"/>
</dbReference>
<dbReference type="Pfam" id="PF08445">
    <property type="entry name" value="FR47"/>
    <property type="match status" value="1"/>
</dbReference>
<feature type="domain" description="N-acetyltransferase" evidence="1">
    <location>
        <begin position="156"/>
        <end position="297"/>
    </location>
</feature>
<dbReference type="Proteomes" id="UP000316184">
    <property type="component" value="Unassembled WGS sequence"/>
</dbReference>
<dbReference type="GO" id="GO:0016747">
    <property type="term" value="F:acyltransferase activity, transferring groups other than amino-acyl groups"/>
    <property type="evidence" value="ECO:0007669"/>
    <property type="project" value="InterPro"/>
</dbReference>
<dbReference type="Gene3D" id="3.40.630.30">
    <property type="match status" value="1"/>
</dbReference>
<dbReference type="InterPro" id="IPR016181">
    <property type="entry name" value="Acyl_CoA_acyltransferase"/>
</dbReference>
<dbReference type="InterPro" id="IPR000182">
    <property type="entry name" value="GNAT_dom"/>
</dbReference>
<evidence type="ECO:0000313" key="2">
    <source>
        <dbReference type="EMBL" id="TWG08914.1"/>
    </source>
</evidence>
<dbReference type="AlphaFoldDB" id="A0A561VBC6"/>
<evidence type="ECO:0000313" key="3">
    <source>
        <dbReference type="Proteomes" id="UP000316184"/>
    </source>
</evidence>
<reference evidence="2 3" key="1">
    <citation type="submission" date="2019-06" db="EMBL/GenBank/DDBJ databases">
        <title>Sequencing the genomes of 1000 actinobacteria strains.</title>
        <authorList>
            <person name="Klenk H.-P."/>
        </authorList>
    </citation>
    <scope>NUCLEOTIDE SEQUENCE [LARGE SCALE GENOMIC DNA]</scope>
    <source>
        <strain evidence="2 3">DSM 46699</strain>
    </source>
</reference>
<sequence length="297" mass="32262">MWLISADQPFAWYFWQSWRVLKVAGARLLEERDANLVRSVLDSAPVAACMVAARVEEAGLHPLRLGGELWGYGSRLTGVCFSGANLVPLRGGPDEMRAFADRALRRRRVCSSLVGPAEQVLALWDEVEVQWGPAREIRAEQPLMVLSERPHVEPDPLVRPVRPDELERYLPAAVAMFTEEVGVDPSTDGGAAGYRARVADLIAGGRAFARFEDGEVVFKAEIGALSSTVGQIQGVWVHPDRRSTGLGTAGTAAVADRLVRGVGRTASLYVNGFNVAARAAYQKVGFRHVGDFATVLL</sequence>